<reference evidence="2" key="1">
    <citation type="submission" date="2020-10" db="EMBL/GenBank/DDBJ databases">
        <authorList>
            <person name="Kikuchi T."/>
        </authorList>
    </citation>
    <scope>NUCLEOTIDE SEQUENCE</scope>
    <source>
        <strain evidence="2">NKZ352</strain>
    </source>
</reference>
<comment type="caution">
    <text evidence="2">The sequence shown here is derived from an EMBL/GenBank/DDBJ whole genome shotgun (WGS) entry which is preliminary data.</text>
</comment>
<evidence type="ECO:0008006" key="4">
    <source>
        <dbReference type="Google" id="ProtNLM"/>
    </source>
</evidence>
<dbReference type="EMBL" id="CAJGYM010000052">
    <property type="protein sequence ID" value="CAD6195203.1"/>
    <property type="molecule type" value="Genomic_DNA"/>
</dbReference>
<protein>
    <recommendedName>
        <fullName evidence="4">PAN-3 domain-containing protein</fullName>
    </recommendedName>
</protein>
<proteinExistence type="predicted"/>
<feature type="chain" id="PRO_5035790986" description="PAN-3 domain-containing protein" evidence="1">
    <location>
        <begin position="25"/>
        <end position="103"/>
    </location>
</feature>
<dbReference type="Proteomes" id="UP000835052">
    <property type="component" value="Unassembled WGS sequence"/>
</dbReference>
<feature type="signal peptide" evidence="1">
    <location>
        <begin position="1"/>
        <end position="24"/>
    </location>
</feature>
<evidence type="ECO:0000256" key="1">
    <source>
        <dbReference type="SAM" id="SignalP"/>
    </source>
</evidence>
<keyword evidence="1" id="KW-0732">Signal</keyword>
<name>A0A8S1HF98_9PELO</name>
<keyword evidence="3" id="KW-1185">Reference proteome</keyword>
<evidence type="ECO:0000313" key="2">
    <source>
        <dbReference type="EMBL" id="CAD6195203.1"/>
    </source>
</evidence>
<evidence type="ECO:0000313" key="3">
    <source>
        <dbReference type="Proteomes" id="UP000835052"/>
    </source>
</evidence>
<dbReference type="AlphaFoldDB" id="A0A8S1HF98"/>
<sequence>MVFPFSMKPVLLSVALLLFKLQEAIPSPYFVVILSYDPSLQPGQNDSGIEDCRVKCDAAPNCFVSFVFERLRDSVGMNQVITATTLKAISTQNFVQGTRQTQK</sequence>
<organism evidence="2 3">
    <name type="scientific">Caenorhabditis auriculariae</name>
    <dbReference type="NCBI Taxonomy" id="2777116"/>
    <lineage>
        <taxon>Eukaryota</taxon>
        <taxon>Metazoa</taxon>
        <taxon>Ecdysozoa</taxon>
        <taxon>Nematoda</taxon>
        <taxon>Chromadorea</taxon>
        <taxon>Rhabditida</taxon>
        <taxon>Rhabditina</taxon>
        <taxon>Rhabditomorpha</taxon>
        <taxon>Rhabditoidea</taxon>
        <taxon>Rhabditidae</taxon>
        <taxon>Peloderinae</taxon>
        <taxon>Caenorhabditis</taxon>
    </lineage>
</organism>
<accession>A0A8S1HF98</accession>
<gene>
    <name evidence="2" type="ORF">CAUJ_LOCUS11122</name>
</gene>